<dbReference type="Proteomes" id="UP000681722">
    <property type="component" value="Unassembled WGS sequence"/>
</dbReference>
<dbReference type="PANTHER" id="PTHR11889">
    <property type="entry name" value="HEDGEHOG"/>
    <property type="match status" value="1"/>
</dbReference>
<dbReference type="GO" id="GO:0005113">
    <property type="term" value="F:patched binding"/>
    <property type="evidence" value="ECO:0007669"/>
    <property type="project" value="TreeGrafter"/>
</dbReference>
<dbReference type="SUPFAM" id="SSF51294">
    <property type="entry name" value="Hedgehog/intein (Hint) domain"/>
    <property type="match status" value="1"/>
</dbReference>
<dbReference type="GO" id="GO:0010468">
    <property type="term" value="P:regulation of gene expression"/>
    <property type="evidence" value="ECO:0007669"/>
    <property type="project" value="TreeGrafter"/>
</dbReference>
<accession>A0A813X224</accession>
<dbReference type="GO" id="GO:0048731">
    <property type="term" value="P:system development"/>
    <property type="evidence" value="ECO:0007669"/>
    <property type="project" value="UniProtKB-ARBA"/>
</dbReference>
<evidence type="ECO:0000313" key="6">
    <source>
        <dbReference type="EMBL" id="CAF3652905.1"/>
    </source>
</evidence>
<evidence type="ECO:0000256" key="3">
    <source>
        <dbReference type="SAM" id="SignalP"/>
    </source>
</evidence>
<organism evidence="5 7">
    <name type="scientific">Didymodactylos carnosus</name>
    <dbReference type="NCBI Taxonomy" id="1234261"/>
    <lineage>
        <taxon>Eukaryota</taxon>
        <taxon>Metazoa</taxon>
        <taxon>Spiralia</taxon>
        <taxon>Gnathifera</taxon>
        <taxon>Rotifera</taxon>
        <taxon>Eurotatoria</taxon>
        <taxon>Bdelloidea</taxon>
        <taxon>Philodinida</taxon>
        <taxon>Philodinidae</taxon>
        <taxon>Didymodactylos</taxon>
    </lineage>
</organism>
<dbReference type="AlphaFoldDB" id="A0A813X224"/>
<evidence type="ECO:0000256" key="2">
    <source>
        <dbReference type="ARBA" id="ARBA00022729"/>
    </source>
</evidence>
<dbReference type="GO" id="GO:0007267">
    <property type="term" value="P:cell-cell signaling"/>
    <property type="evidence" value="ECO:0007669"/>
    <property type="project" value="InterPro"/>
</dbReference>
<reference evidence="5" key="1">
    <citation type="submission" date="2021-02" db="EMBL/GenBank/DDBJ databases">
        <authorList>
            <person name="Nowell W R."/>
        </authorList>
    </citation>
    <scope>NUCLEOTIDE SEQUENCE</scope>
</reference>
<evidence type="ECO:0000259" key="4">
    <source>
        <dbReference type="SMART" id="SM00306"/>
    </source>
</evidence>
<dbReference type="PROSITE" id="PS50817">
    <property type="entry name" value="INTEIN_N_TER"/>
    <property type="match status" value="1"/>
</dbReference>
<dbReference type="InterPro" id="IPR001767">
    <property type="entry name" value="Hedgehog_Hint"/>
</dbReference>
<dbReference type="InterPro" id="IPR036844">
    <property type="entry name" value="Hint_dom_sf"/>
</dbReference>
<name>A0A813X224_9BILA</name>
<keyword evidence="2 3" id="KW-0732">Signal</keyword>
<dbReference type="GO" id="GO:0005615">
    <property type="term" value="C:extracellular space"/>
    <property type="evidence" value="ECO:0007669"/>
    <property type="project" value="TreeGrafter"/>
</dbReference>
<dbReference type="GO" id="GO:0001708">
    <property type="term" value="P:cell fate specification"/>
    <property type="evidence" value="ECO:0007669"/>
    <property type="project" value="TreeGrafter"/>
</dbReference>
<dbReference type="Pfam" id="PF01079">
    <property type="entry name" value="Hint"/>
    <property type="match status" value="1"/>
</dbReference>
<dbReference type="InterPro" id="IPR050387">
    <property type="entry name" value="Hedgehog_Signaling"/>
</dbReference>
<keyword evidence="1" id="KW-0217">Developmental protein</keyword>
<dbReference type="OrthoDB" id="5212at2759"/>
<dbReference type="GO" id="GO:0005509">
    <property type="term" value="F:calcium ion binding"/>
    <property type="evidence" value="ECO:0007669"/>
    <property type="project" value="TreeGrafter"/>
</dbReference>
<dbReference type="SMART" id="SM00306">
    <property type="entry name" value="HintN"/>
    <property type="match status" value="1"/>
</dbReference>
<dbReference type="PANTHER" id="PTHR11889:SF31">
    <property type="entry name" value="PROTEIN HEDGEHOG"/>
    <property type="match status" value="1"/>
</dbReference>
<gene>
    <name evidence="5" type="ORF">GPM918_LOCUS6809</name>
    <name evidence="6" type="ORF">SRO942_LOCUS6809</name>
</gene>
<feature type="chain" id="PRO_5035683284" description="Hint domain-containing protein" evidence="3">
    <location>
        <begin position="18"/>
        <end position="273"/>
    </location>
</feature>
<dbReference type="InterPro" id="IPR001657">
    <property type="entry name" value="Hedgehog"/>
</dbReference>
<dbReference type="EMBL" id="CAJOBC010001070">
    <property type="protein sequence ID" value="CAF3652905.1"/>
    <property type="molecule type" value="Genomic_DNA"/>
</dbReference>
<sequence>MLKSVLVLLLAASTVHCVCQLEDNPKAVIGCLSNIASAFEALFTKDLTALCDTANGIASCLKPHIKECVAEQTGEQKCFSADGKVLLTNGQEKLINQLKQGDLVYAFDNKSQNIITSEIIGMLDSEPDKYGLFKSLATTNGRQLSLSSTHLIPTKADGYLMAKNLQPGMEIYVMTSDKRLTVETIVNITDVWKQGYAAPLTQSGTIIVNDVAASCYATINSHQLAHSVLAPMRWWYFLTQNTIFHADSIQNGIHWFPKMLFRITSLLLPSIIN</sequence>
<dbReference type="GO" id="GO:0007224">
    <property type="term" value="P:smoothened signaling pathway"/>
    <property type="evidence" value="ECO:0007669"/>
    <property type="project" value="TreeGrafter"/>
</dbReference>
<comment type="caution">
    <text evidence="5">The sequence shown here is derived from an EMBL/GenBank/DDBJ whole genome shotgun (WGS) entry which is preliminary data.</text>
</comment>
<protein>
    <recommendedName>
        <fullName evidence="4">Hint domain-containing protein</fullName>
    </recommendedName>
</protein>
<keyword evidence="7" id="KW-1185">Reference proteome</keyword>
<feature type="domain" description="Hint" evidence="4">
    <location>
        <begin position="76"/>
        <end position="175"/>
    </location>
</feature>
<dbReference type="InterPro" id="IPR003587">
    <property type="entry name" value="Hint_dom_N"/>
</dbReference>
<dbReference type="GO" id="GO:0016539">
    <property type="term" value="P:intein-mediated protein splicing"/>
    <property type="evidence" value="ECO:0007669"/>
    <property type="project" value="InterPro"/>
</dbReference>
<dbReference type="CDD" id="cd00081">
    <property type="entry name" value="Hint"/>
    <property type="match status" value="1"/>
</dbReference>
<dbReference type="InterPro" id="IPR006141">
    <property type="entry name" value="Intein_N"/>
</dbReference>
<feature type="signal peptide" evidence="3">
    <location>
        <begin position="1"/>
        <end position="17"/>
    </location>
</feature>
<dbReference type="EMBL" id="CAJNOQ010001070">
    <property type="protein sequence ID" value="CAF0865393.1"/>
    <property type="molecule type" value="Genomic_DNA"/>
</dbReference>
<evidence type="ECO:0000313" key="7">
    <source>
        <dbReference type="Proteomes" id="UP000663829"/>
    </source>
</evidence>
<dbReference type="Proteomes" id="UP000663829">
    <property type="component" value="Unassembled WGS sequence"/>
</dbReference>
<evidence type="ECO:0000256" key="1">
    <source>
        <dbReference type="ARBA" id="ARBA00022473"/>
    </source>
</evidence>
<dbReference type="Gene3D" id="2.170.16.10">
    <property type="entry name" value="Hedgehog/Intein (Hint) domain"/>
    <property type="match status" value="1"/>
</dbReference>
<evidence type="ECO:0000313" key="5">
    <source>
        <dbReference type="EMBL" id="CAF0865393.1"/>
    </source>
</evidence>
<dbReference type="GO" id="GO:0016540">
    <property type="term" value="P:protein autoprocessing"/>
    <property type="evidence" value="ECO:0007669"/>
    <property type="project" value="InterPro"/>
</dbReference>
<proteinExistence type="predicted"/>
<dbReference type="PRINTS" id="PR00632">
    <property type="entry name" value="SONICHHOG"/>
</dbReference>